<dbReference type="Proteomes" id="UP001595530">
    <property type="component" value="Unassembled WGS sequence"/>
</dbReference>
<dbReference type="NCBIfam" id="TIGR00229">
    <property type="entry name" value="sensory_box"/>
    <property type="match status" value="1"/>
</dbReference>
<dbReference type="Gene3D" id="3.30.450.20">
    <property type="entry name" value="PAS domain"/>
    <property type="match status" value="1"/>
</dbReference>
<evidence type="ECO:0000313" key="13">
    <source>
        <dbReference type="EMBL" id="MFC3111381.1"/>
    </source>
</evidence>
<dbReference type="SMART" id="SM00091">
    <property type="entry name" value="PAS"/>
    <property type="match status" value="1"/>
</dbReference>
<feature type="transmembrane region" description="Helical" evidence="9">
    <location>
        <begin position="41"/>
        <end position="62"/>
    </location>
</feature>
<name>A0ABV7FAU5_9BURK</name>
<keyword evidence="7" id="KW-0067">ATP-binding</keyword>
<dbReference type="InterPro" id="IPR000700">
    <property type="entry name" value="PAS-assoc_C"/>
</dbReference>
<evidence type="ECO:0000256" key="6">
    <source>
        <dbReference type="ARBA" id="ARBA00022777"/>
    </source>
</evidence>
<feature type="domain" description="Histidine kinase" evidence="10">
    <location>
        <begin position="381"/>
        <end position="470"/>
    </location>
</feature>
<keyword evidence="14" id="KW-1185">Reference proteome</keyword>
<evidence type="ECO:0000256" key="1">
    <source>
        <dbReference type="ARBA" id="ARBA00000085"/>
    </source>
</evidence>
<dbReference type="InterPro" id="IPR050482">
    <property type="entry name" value="Sensor_HK_TwoCompSys"/>
</dbReference>
<sequence length="473" mass="52857">MEGVSQRSAADTAEKNTGLANEEAVPARALMRGRALWYAPLVRACSWLAAALTVAVIAFGWLAHTGARLDWYDYARMSSMLSLAGIAIFLFVFWRVAGKINQKYRAHLQRAADLAEATGLLIAVSDNTSDPIFVTNRQGLLIFANPAMLRLVGKTREQAMHRCSRELFTDQGEADLIDRDDQRIMHSGQAVTLEQTLHLPHGVRTYASTKAPWFDRHGQVMGVIGISTDITQRKLTEDSLKQREAQLEATIVQRTTALRKLTNHLETVREEEKRAIARELHDDMGAALTALSMHLESAYKLFPDDPLWHERKARIHGLLKSVVTTTRRIQTDLRPNMLDLFGLKAAINELAEEFEKRSNIVCRASLPDEELTLDPKLEIVLYRMLQETLSNVAKHAQARRVDLILDVDEDRVALTVRDDGIGIAPERRDNTSTYGLRGLYERAEFLGGKVAIVANQQRGTTVTIALPLTPPGP</sequence>
<evidence type="ECO:0000259" key="11">
    <source>
        <dbReference type="PROSITE" id="PS50112"/>
    </source>
</evidence>
<feature type="domain" description="PAS" evidence="11">
    <location>
        <begin position="117"/>
        <end position="162"/>
    </location>
</feature>
<dbReference type="EMBL" id="JBHRTP010000111">
    <property type="protein sequence ID" value="MFC3111381.1"/>
    <property type="molecule type" value="Genomic_DNA"/>
</dbReference>
<dbReference type="PROSITE" id="PS50109">
    <property type="entry name" value="HIS_KIN"/>
    <property type="match status" value="1"/>
</dbReference>
<dbReference type="InterPro" id="IPR036890">
    <property type="entry name" value="HATPase_C_sf"/>
</dbReference>
<keyword evidence="6" id="KW-0418">Kinase</keyword>
<keyword evidence="4" id="KW-0808">Transferase</keyword>
<comment type="catalytic activity">
    <reaction evidence="1">
        <text>ATP + protein L-histidine = ADP + protein N-phospho-L-histidine.</text>
        <dbReference type="EC" id="2.7.13.3"/>
    </reaction>
</comment>
<keyword evidence="5" id="KW-0547">Nucleotide-binding</keyword>
<dbReference type="Pfam" id="PF08448">
    <property type="entry name" value="PAS_4"/>
    <property type="match status" value="1"/>
</dbReference>
<evidence type="ECO:0000256" key="2">
    <source>
        <dbReference type="ARBA" id="ARBA00012438"/>
    </source>
</evidence>
<dbReference type="Gene3D" id="1.20.5.1930">
    <property type="match status" value="1"/>
</dbReference>
<protein>
    <recommendedName>
        <fullName evidence="2">histidine kinase</fullName>
        <ecNumber evidence="2">2.7.13.3</ecNumber>
    </recommendedName>
</protein>
<keyword evidence="3" id="KW-0597">Phosphoprotein</keyword>
<evidence type="ECO:0000256" key="4">
    <source>
        <dbReference type="ARBA" id="ARBA00022679"/>
    </source>
</evidence>
<feature type="transmembrane region" description="Helical" evidence="9">
    <location>
        <begin position="74"/>
        <end position="97"/>
    </location>
</feature>
<accession>A0ABV7FAU5</accession>
<comment type="caution">
    <text evidence="13">The sequence shown here is derived from an EMBL/GenBank/DDBJ whole genome shotgun (WGS) entry which is preliminary data.</text>
</comment>
<dbReference type="Pfam" id="PF02518">
    <property type="entry name" value="HATPase_c"/>
    <property type="match status" value="1"/>
</dbReference>
<dbReference type="InterPro" id="IPR005467">
    <property type="entry name" value="His_kinase_dom"/>
</dbReference>
<keyword evidence="9" id="KW-1133">Transmembrane helix</keyword>
<gene>
    <name evidence="13" type="ORF">ACFOFO_26145</name>
</gene>
<evidence type="ECO:0000256" key="5">
    <source>
        <dbReference type="ARBA" id="ARBA00022741"/>
    </source>
</evidence>
<dbReference type="PROSITE" id="PS50113">
    <property type="entry name" value="PAC"/>
    <property type="match status" value="1"/>
</dbReference>
<dbReference type="InterPro" id="IPR003594">
    <property type="entry name" value="HATPase_dom"/>
</dbReference>
<keyword evidence="9" id="KW-0812">Transmembrane</keyword>
<dbReference type="CDD" id="cd00130">
    <property type="entry name" value="PAS"/>
    <property type="match status" value="1"/>
</dbReference>
<reference evidence="14" key="1">
    <citation type="journal article" date="2019" name="Int. J. Syst. Evol. Microbiol.">
        <title>The Global Catalogue of Microorganisms (GCM) 10K type strain sequencing project: providing services to taxonomists for standard genome sequencing and annotation.</title>
        <authorList>
            <consortium name="The Broad Institute Genomics Platform"/>
            <consortium name="The Broad Institute Genome Sequencing Center for Infectious Disease"/>
            <person name="Wu L."/>
            <person name="Ma J."/>
        </authorList>
    </citation>
    <scope>NUCLEOTIDE SEQUENCE [LARGE SCALE GENOMIC DNA]</scope>
    <source>
        <strain evidence="14">KCTC 42986</strain>
    </source>
</reference>
<evidence type="ECO:0000256" key="8">
    <source>
        <dbReference type="ARBA" id="ARBA00023012"/>
    </source>
</evidence>
<dbReference type="PANTHER" id="PTHR24421">
    <property type="entry name" value="NITRATE/NITRITE SENSOR PROTEIN NARX-RELATED"/>
    <property type="match status" value="1"/>
</dbReference>
<dbReference type="CDD" id="cd16917">
    <property type="entry name" value="HATPase_UhpB-NarQ-NarX-like"/>
    <property type="match status" value="1"/>
</dbReference>
<evidence type="ECO:0000256" key="7">
    <source>
        <dbReference type="ARBA" id="ARBA00022840"/>
    </source>
</evidence>
<dbReference type="SUPFAM" id="SSF55874">
    <property type="entry name" value="ATPase domain of HSP90 chaperone/DNA topoisomerase II/histidine kinase"/>
    <property type="match status" value="1"/>
</dbReference>
<dbReference type="SMART" id="SM00387">
    <property type="entry name" value="HATPase_c"/>
    <property type="match status" value="1"/>
</dbReference>
<dbReference type="InterPro" id="IPR035965">
    <property type="entry name" value="PAS-like_dom_sf"/>
</dbReference>
<dbReference type="InterPro" id="IPR000014">
    <property type="entry name" value="PAS"/>
</dbReference>
<dbReference type="EC" id="2.7.13.3" evidence="2"/>
<keyword evidence="9" id="KW-0472">Membrane</keyword>
<dbReference type="Gene3D" id="3.30.565.10">
    <property type="entry name" value="Histidine kinase-like ATPase, C-terminal domain"/>
    <property type="match status" value="1"/>
</dbReference>
<dbReference type="SUPFAM" id="SSF55785">
    <property type="entry name" value="PYP-like sensor domain (PAS domain)"/>
    <property type="match status" value="1"/>
</dbReference>
<organism evidence="13 14">
    <name type="scientific">Undibacterium arcticum</name>
    <dbReference type="NCBI Taxonomy" id="1762892"/>
    <lineage>
        <taxon>Bacteria</taxon>
        <taxon>Pseudomonadati</taxon>
        <taxon>Pseudomonadota</taxon>
        <taxon>Betaproteobacteria</taxon>
        <taxon>Burkholderiales</taxon>
        <taxon>Oxalobacteraceae</taxon>
        <taxon>Undibacterium</taxon>
    </lineage>
</organism>
<dbReference type="InterPro" id="IPR013656">
    <property type="entry name" value="PAS_4"/>
</dbReference>
<evidence type="ECO:0000256" key="3">
    <source>
        <dbReference type="ARBA" id="ARBA00022553"/>
    </source>
</evidence>
<evidence type="ECO:0000313" key="14">
    <source>
        <dbReference type="Proteomes" id="UP001595530"/>
    </source>
</evidence>
<dbReference type="PROSITE" id="PS50112">
    <property type="entry name" value="PAS"/>
    <property type="match status" value="1"/>
</dbReference>
<evidence type="ECO:0000259" key="12">
    <source>
        <dbReference type="PROSITE" id="PS50113"/>
    </source>
</evidence>
<keyword evidence="8" id="KW-0902">Two-component regulatory system</keyword>
<dbReference type="Pfam" id="PF07730">
    <property type="entry name" value="HisKA_3"/>
    <property type="match status" value="1"/>
</dbReference>
<feature type="domain" description="PAC" evidence="12">
    <location>
        <begin position="191"/>
        <end position="242"/>
    </location>
</feature>
<evidence type="ECO:0000259" key="10">
    <source>
        <dbReference type="PROSITE" id="PS50109"/>
    </source>
</evidence>
<proteinExistence type="predicted"/>
<dbReference type="PANTHER" id="PTHR24421:SF10">
    <property type="entry name" value="NITRATE_NITRITE SENSOR PROTEIN NARQ"/>
    <property type="match status" value="1"/>
</dbReference>
<evidence type="ECO:0000256" key="9">
    <source>
        <dbReference type="SAM" id="Phobius"/>
    </source>
</evidence>
<dbReference type="InterPro" id="IPR011712">
    <property type="entry name" value="Sig_transdc_His_kin_sub3_dim/P"/>
</dbReference>
<dbReference type="RefSeq" id="WP_390333489.1">
    <property type="nucleotide sequence ID" value="NZ_JBHRTP010000111.1"/>
</dbReference>